<feature type="region of interest" description="Disordered" evidence="1">
    <location>
        <begin position="213"/>
        <end position="291"/>
    </location>
</feature>
<dbReference type="AlphaFoldDB" id="A0AAD3S0F2"/>
<sequence>MSQCNTTKVYGPTGKTLPSTFPSNVPTKGLEPLGMKSGQVMQDSSKNKPLDSHNSKLVDGSIAISSNSFAILQPDEDPIHHMISQHSDLNTTLVATAHVDDPLNSVAVGPTSCTLEMSKHCPNDPSPSVAFSYGENSFWPGPSRLALTIGKSGVDSDFSAVIESKPYDLVQGNTPSGITDGSEKNDVIESAELDLGPSLGGVEDDMRTLTHSDLERESRGESPLKNDGAGQIGSSRVQRELNCDPPLPEDGQLVGEPPGPSTTSNPSVTRSSRLTARRVPTTSNEAGSSSHAECLPPVLGCLADVIPLEAGVTADAVDCCIAGWFGGRSDLCFGLWGE</sequence>
<evidence type="ECO:0000256" key="1">
    <source>
        <dbReference type="SAM" id="MobiDB-lite"/>
    </source>
</evidence>
<feature type="compositionally biased region" description="Polar residues" evidence="1">
    <location>
        <begin position="16"/>
        <end position="26"/>
    </location>
</feature>
<feature type="compositionally biased region" description="Polar residues" evidence="1">
    <location>
        <begin position="261"/>
        <end position="291"/>
    </location>
</feature>
<feature type="region of interest" description="Disordered" evidence="1">
    <location>
        <begin position="1"/>
        <end position="54"/>
    </location>
</feature>
<name>A0AAD3S0F2_NEPGR</name>
<feature type="compositionally biased region" description="Basic and acidic residues" evidence="1">
    <location>
        <begin position="45"/>
        <end position="54"/>
    </location>
</feature>
<comment type="caution">
    <text evidence="2">The sequence shown here is derived from an EMBL/GenBank/DDBJ whole genome shotgun (WGS) entry which is preliminary data.</text>
</comment>
<accession>A0AAD3S0F2</accession>
<gene>
    <name evidence="2" type="ORF">Nepgr_003886</name>
</gene>
<keyword evidence="3" id="KW-1185">Reference proteome</keyword>
<dbReference type="Proteomes" id="UP001279734">
    <property type="component" value="Unassembled WGS sequence"/>
</dbReference>
<proteinExistence type="predicted"/>
<reference evidence="2" key="1">
    <citation type="submission" date="2023-05" db="EMBL/GenBank/DDBJ databases">
        <title>Nepenthes gracilis genome sequencing.</title>
        <authorList>
            <person name="Fukushima K."/>
        </authorList>
    </citation>
    <scope>NUCLEOTIDE SEQUENCE</scope>
    <source>
        <strain evidence="2">SING2019-196</strain>
    </source>
</reference>
<feature type="compositionally biased region" description="Basic and acidic residues" evidence="1">
    <location>
        <begin position="213"/>
        <end position="224"/>
    </location>
</feature>
<evidence type="ECO:0000313" key="3">
    <source>
        <dbReference type="Proteomes" id="UP001279734"/>
    </source>
</evidence>
<evidence type="ECO:0000313" key="2">
    <source>
        <dbReference type="EMBL" id="GMH02047.1"/>
    </source>
</evidence>
<organism evidence="2 3">
    <name type="scientific">Nepenthes gracilis</name>
    <name type="common">Slender pitcher plant</name>
    <dbReference type="NCBI Taxonomy" id="150966"/>
    <lineage>
        <taxon>Eukaryota</taxon>
        <taxon>Viridiplantae</taxon>
        <taxon>Streptophyta</taxon>
        <taxon>Embryophyta</taxon>
        <taxon>Tracheophyta</taxon>
        <taxon>Spermatophyta</taxon>
        <taxon>Magnoliopsida</taxon>
        <taxon>eudicotyledons</taxon>
        <taxon>Gunneridae</taxon>
        <taxon>Pentapetalae</taxon>
        <taxon>Caryophyllales</taxon>
        <taxon>Nepenthaceae</taxon>
        <taxon>Nepenthes</taxon>
    </lineage>
</organism>
<protein>
    <submittedName>
        <fullName evidence="2">Uncharacterized protein</fullName>
    </submittedName>
</protein>
<dbReference type="EMBL" id="BSYO01000003">
    <property type="protein sequence ID" value="GMH02047.1"/>
    <property type="molecule type" value="Genomic_DNA"/>
</dbReference>